<evidence type="ECO:0000256" key="1">
    <source>
        <dbReference type="ARBA" id="ARBA00002936"/>
    </source>
</evidence>
<evidence type="ECO:0000256" key="10">
    <source>
        <dbReference type="ARBA" id="ARBA00023170"/>
    </source>
</evidence>
<dbReference type="Proteomes" id="UP000695026">
    <property type="component" value="Unplaced"/>
</dbReference>
<evidence type="ECO:0000313" key="15">
    <source>
        <dbReference type="RefSeq" id="XP_025032970.1"/>
    </source>
</evidence>
<dbReference type="PRINTS" id="PR00237">
    <property type="entry name" value="GPCRRHODOPSN"/>
</dbReference>
<dbReference type="GeneID" id="112543070"/>
<evidence type="ECO:0000256" key="3">
    <source>
        <dbReference type="ARBA" id="ARBA00022475"/>
    </source>
</evidence>
<organism evidence="14 15">
    <name type="scientific">Python bivittatus</name>
    <name type="common">Burmese python</name>
    <name type="synonym">Python molurus bivittatus</name>
    <dbReference type="NCBI Taxonomy" id="176946"/>
    <lineage>
        <taxon>Eukaryota</taxon>
        <taxon>Metazoa</taxon>
        <taxon>Chordata</taxon>
        <taxon>Craniata</taxon>
        <taxon>Vertebrata</taxon>
        <taxon>Euteleostomi</taxon>
        <taxon>Lepidosauria</taxon>
        <taxon>Squamata</taxon>
        <taxon>Bifurcata</taxon>
        <taxon>Unidentata</taxon>
        <taxon>Episquamata</taxon>
        <taxon>Toxicofera</taxon>
        <taxon>Serpentes</taxon>
        <taxon>Henophidia</taxon>
        <taxon>Pythonidae</taxon>
        <taxon>Python</taxon>
    </lineage>
</organism>
<dbReference type="GO" id="GO:0005886">
    <property type="term" value="C:plasma membrane"/>
    <property type="evidence" value="ECO:0007669"/>
    <property type="project" value="UniProtKB-SubCell"/>
</dbReference>
<dbReference type="PANTHER" id="PTHR26452">
    <property type="entry name" value="OLFACTORY RECEPTOR"/>
    <property type="match status" value="1"/>
</dbReference>
<name>A0A9F5J288_PYTBI</name>
<dbReference type="Gene3D" id="1.20.1070.10">
    <property type="entry name" value="Rhodopsin 7-helix transmembrane proteins"/>
    <property type="match status" value="1"/>
</dbReference>
<evidence type="ECO:0000256" key="12">
    <source>
        <dbReference type="SAM" id="Phobius"/>
    </source>
</evidence>
<dbReference type="InterPro" id="IPR000276">
    <property type="entry name" value="GPCR_Rhodpsn"/>
</dbReference>
<evidence type="ECO:0000256" key="2">
    <source>
        <dbReference type="ARBA" id="ARBA00004651"/>
    </source>
</evidence>
<comment type="function">
    <text evidence="1">Odorant receptor.</text>
</comment>
<protein>
    <submittedName>
        <fullName evidence="15">Olfactory receptor 14A16-like</fullName>
    </submittedName>
</protein>
<dbReference type="PRINTS" id="PR00245">
    <property type="entry name" value="OLFACTORYR"/>
</dbReference>
<dbReference type="OrthoDB" id="6151005at2759"/>
<evidence type="ECO:0000256" key="9">
    <source>
        <dbReference type="ARBA" id="ARBA00023136"/>
    </source>
</evidence>
<dbReference type="KEGG" id="pbi:112543070"/>
<gene>
    <name evidence="15" type="primary">LOC112543070</name>
</gene>
<feature type="transmembrane region" description="Helical" evidence="12">
    <location>
        <begin position="21"/>
        <end position="49"/>
    </location>
</feature>
<feature type="transmembrane region" description="Helical" evidence="12">
    <location>
        <begin position="92"/>
        <end position="120"/>
    </location>
</feature>
<evidence type="ECO:0000256" key="11">
    <source>
        <dbReference type="ARBA" id="ARBA00023224"/>
    </source>
</evidence>
<keyword evidence="5 12" id="KW-0812">Transmembrane</keyword>
<dbReference type="InterPro" id="IPR000725">
    <property type="entry name" value="Olfact_rcpt"/>
</dbReference>
<dbReference type="Pfam" id="PF13853">
    <property type="entry name" value="7tm_4"/>
    <property type="match status" value="1"/>
</dbReference>
<sequence length="357" mass="41373">MENKSRVSEFLLNGFPDTEELRIVHILVFLIIYLVALTENIIIITVIVYSHQLHSPMYFFLVNLSLQDLDLGSVSVTVPKSLLNSLMNTETISYSGCLCQVFFLVFFMLSHFFLLGVMAYDRYVAICNPLRYETVLNKRACIRMATGAWMGGLFYSTIYTGNVFTVEFCSRIIHQFFCEIPQLLKISCSDSYLPVVWAVIFGSCLAFLYFAPIVFSYIQIFRAVLRIPSTQGKQKAFSTCLPHLFVICLFLVSGTFAYLRHTTSSPSTSDILISLFYCVLPPVMNPLIYSMRNKELKMAFWKLTLIYSMRNKELKMAFWKLTLIYSMRNKELKMAFWKLIFTIFPHTLRKYSQLCVF</sequence>
<dbReference type="GO" id="GO:0004984">
    <property type="term" value="F:olfactory receptor activity"/>
    <property type="evidence" value="ECO:0007669"/>
    <property type="project" value="InterPro"/>
</dbReference>
<dbReference type="CDD" id="cd15227">
    <property type="entry name" value="7tmA_OR14-like"/>
    <property type="match status" value="1"/>
</dbReference>
<keyword evidence="9 12" id="KW-0472">Membrane</keyword>
<keyword evidence="7 12" id="KW-1133">Transmembrane helix</keyword>
<feature type="transmembrane region" description="Helical" evidence="12">
    <location>
        <begin position="195"/>
        <end position="218"/>
    </location>
</feature>
<proteinExistence type="predicted"/>
<keyword evidence="11" id="KW-0807">Transducer</keyword>
<evidence type="ECO:0000256" key="6">
    <source>
        <dbReference type="ARBA" id="ARBA00022725"/>
    </source>
</evidence>
<keyword evidence="4" id="KW-0716">Sensory transduction</keyword>
<evidence type="ECO:0000256" key="7">
    <source>
        <dbReference type="ARBA" id="ARBA00022989"/>
    </source>
</evidence>
<evidence type="ECO:0000259" key="13">
    <source>
        <dbReference type="PROSITE" id="PS50262"/>
    </source>
</evidence>
<keyword evidence="14" id="KW-1185">Reference proteome</keyword>
<dbReference type="FunFam" id="1.20.1070.10:FF:000037">
    <property type="entry name" value="Olfactory receptor"/>
    <property type="match status" value="1"/>
</dbReference>
<evidence type="ECO:0000256" key="8">
    <source>
        <dbReference type="ARBA" id="ARBA00023040"/>
    </source>
</evidence>
<dbReference type="RefSeq" id="XP_025032970.1">
    <property type="nucleotide sequence ID" value="XM_025177202.1"/>
</dbReference>
<dbReference type="PROSITE" id="PS50262">
    <property type="entry name" value="G_PROTEIN_RECEP_F1_2"/>
    <property type="match status" value="1"/>
</dbReference>
<evidence type="ECO:0000256" key="4">
    <source>
        <dbReference type="ARBA" id="ARBA00022606"/>
    </source>
</evidence>
<dbReference type="AlphaFoldDB" id="A0A9F5J288"/>
<dbReference type="SUPFAM" id="SSF81321">
    <property type="entry name" value="Family A G protein-coupled receptor-like"/>
    <property type="match status" value="1"/>
</dbReference>
<keyword evidence="8" id="KW-0297">G-protein coupled receptor</keyword>
<feature type="transmembrane region" description="Helical" evidence="12">
    <location>
        <begin position="271"/>
        <end position="289"/>
    </location>
</feature>
<keyword evidence="3" id="KW-1003">Cell membrane</keyword>
<comment type="subcellular location">
    <subcellularLocation>
        <location evidence="2">Cell membrane</location>
        <topology evidence="2">Multi-pass membrane protein</topology>
    </subcellularLocation>
</comment>
<evidence type="ECO:0000313" key="14">
    <source>
        <dbReference type="Proteomes" id="UP000695026"/>
    </source>
</evidence>
<feature type="transmembrane region" description="Helical" evidence="12">
    <location>
        <begin position="239"/>
        <end position="259"/>
    </location>
</feature>
<accession>A0A9F5J288</accession>
<dbReference type="GO" id="GO:0004930">
    <property type="term" value="F:G protein-coupled receptor activity"/>
    <property type="evidence" value="ECO:0007669"/>
    <property type="project" value="UniProtKB-KW"/>
</dbReference>
<keyword evidence="10" id="KW-0675">Receptor</keyword>
<feature type="transmembrane region" description="Helical" evidence="12">
    <location>
        <begin position="140"/>
        <end position="158"/>
    </location>
</feature>
<reference evidence="15" key="1">
    <citation type="submission" date="2025-08" db="UniProtKB">
        <authorList>
            <consortium name="RefSeq"/>
        </authorList>
    </citation>
    <scope>IDENTIFICATION</scope>
    <source>
        <tissue evidence="15">Liver</tissue>
    </source>
</reference>
<dbReference type="InterPro" id="IPR050516">
    <property type="entry name" value="Olfactory_GPCR"/>
</dbReference>
<feature type="domain" description="G-protein coupled receptors family 1 profile" evidence="13">
    <location>
        <begin position="39"/>
        <end position="289"/>
    </location>
</feature>
<dbReference type="OMA" id="MAFWKLT"/>
<evidence type="ECO:0000256" key="5">
    <source>
        <dbReference type="ARBA" id="ARBA00022692"/>
    </source>
</evidence>
<keyword evidence="6" id="KW-0552">Olfaction</keyword>
<dbReference type="InterPro" id="IPR017452">
    <property type="entry name" value="GPCR_Rhodpsn_7TM"/>
</dbReference>